<keyword evidence="2" id="KW-1185">Reference proteome</keyword>
<organism evidence="1 2">
    <name type="scientific">Auriscalpium vulgare</name>
    <dbReference type="NCBI Taxonomy" id="40419"/>
    <lineage>
        <taxon>Eukaryota</taxon>
        <taxon>Fungi</taxon>
        <taxon>Dikarya</taxon>
        <taxon>Basidiomycota</taxon>
        <taxon>Agaricomycotina</taxon>
        <taxon>Agaricomycetes</taxon>
        <taxon>Russulales</taxon>
        <taxon>Auriscalpiaceae</taxon>
        <taxon>Auriscalpium</taxon>
    </lineage>
</organism>
<name>A0ACB8R4X3_9AGAM</name>
<accession>A0ACB8R4X3</accession>
<evidence type="ECO:0000313" key="1">
    <source>
        <dbReference type="EMBL" id="KAI0038661.1"/>
    </source>
</evidence>
<reference evidence="1" key="2">
    <citation type="journal article" date="2022" name="New Phytol.">
        <title>Evolutionary transition to the ectomycorrhizal habit in the genomes of a hyperdiverse lineage of mushroom-forming fungi.</title>
        <authorList>
            <person name="Looney B."/>
            <person name="Miyauchi S."/>
            <person name="Morin E."/>
            <person name="Drula E."/>
            <person name="Courty P.E."/>
            <person name="Kohler A."/>
            <person name="Kuo A."/>
            <person name="LaButti K."/>
            <person name="Pangilinan J."/>
            <person name="Lipzen A."/>
            <person name="Riley R."/>
            <person name="Andreopoulos W."/>
            <person name="He G."/>
            <person name="Johnson J."/>
            <person name="Nolan M."/>
            <person name="Tritt A."/>
            <person name="Barry K.W."/>
            <person name="Grigoriev I.V."/>
            <person name="Nagy L.G."/>
            <person name="Hibbett D."/>
            <person name="Henrissat B."/>
            <person name="Matheny P.B."/>
            <person name="Labbe J."/>
            <person name="Martin F.M."/>
        </authorList>
    </citation>
    <scope>NUCLEOTIDE SEQUENCE</scope>
    <source>
        <strain evidence="1">FP105234-sp</strain>
    </source>
</reference>
<proteinExistence type="predicted"/>
<dbReference type="Proteomes" id="UP000814033">
    <property type="component" value="Unassembled WGS sequence"/>
</dbReference>
<gene>
    <name evidence="1" type="ORF">FA95DRAFT_1188438</name>
</gene>
<reference evidence="1" key="1">
    <citation type="submission" date="2021-02" db="EMBL/GenBank/DDBJ databases">
        <authorList>
            <consortium name="DOE Joint Genome Institute"/>
            <person name="Ahrendt S."/>
            <person name="Looney B.P."/>
            <person name="Miyauchi S."/>
            <person name="Morin E."/>
            <person name="Drula E."/>
            <person name="Courty P.E."/>
            <person name="Chicoki N."/>
            <person name="Fauchery L."/>
            <person name="Kohler A."/>
            <person name="Kuo A."/>
            <person name="Labutti K."/>
            <person name="Pangilinan J."/>
            <person name="Lipzen A."/>
            <person name="Riley R."/>
            <person name="Andreopoulos W."/>
            <person name="He G."/>
            <person name="Johnson J."/>
            <person name="Barry K.W."/>
            <person name="Grigoriev I.V."/>
            <person name="Nagy L."/>
            <person name="Hibbett D."/>
            <person name="Henrissat B."/>
            <person name="Matheny P.B."/>
            <person name="Labbe J."/>
            <person name="Martin F."/>
        </authorList>
    </citation>
    <scope>NUCLEOTIDE SEQUENCE</scope>
    <source>
        <strain evidence="1">FP105234-sp</strain>
    </source>
</reference>
<comment type="caution">
    <text evidence="1">The sequence shown here is derived from an EMBL/GenBank/DDBJ whole genome shotgun (WGS) entry which is preliminary data.</text>
</comment>
<evidence type="ECO:0000313" key="2">
    <source>
        <dbReference type="Proteomes" id="UP000814033"/>
    </source>
</evidence>
<dbReference type="EMBL" id="MU276443">
    <property type="protein sequence ID" value="KAI0038661.1"/>
    <property type="molecule type" value="Genomic_DNA"/>
</dbReference>
<protein>
    <submittedName>
        <fullName evidence="1">Uncharacterized protein</fullName>
    </submittedName>
</protein>
<sequence>MPPAHFKLIDPSIRAFHDATLPTREERRENLNNLAIPCANFEECGKTKPRSELKVCAKCKLARYCSQACQKSHWRAIHKAQCSPAGEGSPQALPIKLAERALAAPVILDAMFNISVLVLDLITDPTNAERAVVKVACQTLAADIQAYMRRMFAGLPKDPGAQVCLSYASFTSVPLAEVDEKTRQTAADMRVKLGAQISDEQPLVTFWFVKAPDEKEHSESDEDEKEEEGSSKDKTGETEEAAPKDEKAGTKKAIESTSLPEYSLSVTLRLPKGTIAYMATKPKEIVRSTMLADQEVEKTERNMRELLNNTIRMDTSNKLRLRAYPTVAST</sequence>